<organism evidence="2 3">
    <name type="scientific">Tepidibacillus decaturensis</name>
    <dbReference type="NCBI Taxonomy" id="1413211"/>
    <lineage>
        <taxon>Bacteria</taxon>
        <taxon>Bacillati</taxon>
        <taxon>Bacillota</taxon>
        <taxon>Bacilli</taxon>
        <taxon>Bacillales</taxon>
        <taxon>Bacillaceae</taxon>
        <taxon>Tepidibacillus</taxon>
    </lineage>
</organism>
<evidence type="ECO:0000313" key="3">
    <source>
        <dbReference type="Proteomes" id="UP000070352"/>
    </source>
</evidence>
<comment type="caution">
    <text evidence="2">The sequence shown here is derived from an EMBL/GenBank/DDBJ whole genome shotgun (WGS) entry which is preliminary data.</text>
</comment>
<protein>
    <submittedName>
        <fullName evidence="2">Uncharacterized protein</fullName>
    </submittedName>
</protein>
<name>A0A135L5W3_9BACI</name>
<keyword evidence="3" id="KW-1185">Reference proteome</keyword>
<evidence type="ECO:0000313" key="2">
    <source>
        <dbReference type="EMBL" id="KXG44405.1"/>
    </source>
</evidence>
<reference evidence="2 3" key="1">
    <citation type="submission" date="2016-02" db="EMBL/GenBank/DDBJ databases">
        <title>Draft Genome for Tepidibacillus decaturensis nov. sp. Strain Z9, an Anaerobic, Moderately Thermophilic and Heterotrophic Bacterium from Deep Subsurface of the Illinois Basin, USA.</title>
        <authorList>
            <person name="Dong Y."/>
            <person name="Chang J.Y."/>
            <person name="Sanford R."/>
            <person name="Fouke B.W."/>
        </authorList>
    </citation>
    <scope>NUCLEOTIDE SEQUENCE [LARGE SCALE GENOMIC DNA]</scope>
    <source>
        <strain evidence="2 3">Z9</strain>
    </source>
</reference>
<keyword evidence="1" id="KW-0812">Transmembrane</keyword>
<feature type="transmembrane region" description="Helical" evidence="1">
    <location>
        <begin position="54"/>
        <end position="73"/>
    </location>
</feature>
<dbReference type="AlphaFoldDB" id="A0A135L5W3"/>
<dbReference type="EMBL" id="LSKU01000001">
    <property type="protein sequence ID" value="KXG44405.1"/>
    <property type="molecule type" value="Genomic_DNA"/>
</dbReference>
<feature type="transmembrane region" description="Helical" evidence="1">
    <location>
        <begin position="14"/>
        <end position="34"/>
    </location>
</feature>
<dbReference type="RefSeq" id="WP_068726111.1">
    <property type="nucleotide sequence ID" value="NZ_LSKU01000001.1"/>
</dbReference>
<dbReference type="Proteomes" id="UP000070352">
    <property type="component" value="Unassembled WGS sequence"/>
</dbReference>
<dbReference type="OrthoDB" id="8595540at2"/>
<keyword evidence="1" id="KW-1133">Transmembrane helix</keyword>
<feature type="transmembrane region" description="Helical" evidence="1">
    <location>
        <begin position="85"/>
        <end position="108"/>
    </location>
</feature>
<evidence type="ECO:0000256" key="1">
    <source>
        <dbReference type="SAM" id="Phobius"/>
    </source>
</evidence>
<accession>A0A135L5W3</accession>
<gene>
    <name evidence="2" type="ORF">U473_10585</name>
</gene>
<sequence>MEVKVENQGLSQKTIGFGIAFAVANIFNAVLMIFKEMVTPFKDWMASLTGHHWATHGVFTIGLFLILGFILSKKDLSAKYNATKLMNMAIWSAVIGTVLISGFFLTHIL</sequence>
<keyword evidence="1" id="KW-0472">Membrane</keyword>
<proteinExistence type="predicted"/>
<dbReference type="STRING" id="1413211.U473_10585"/>